<protein>
    <submittedName>
        <fullName evidence="5">Pectinesterase</fullName>
    </submittedName>
</protein>
<dbReference type="Pfam" id="PF01095">
    <property type="entry name" value="Pectinesterase"/>
    <property type="match status" value="1"/>
</dbReference>
<comment type="pathway">
    <text evidence="1">Glycan metabolism; pectin degradation; 2-dehydro-3-deoxy-D-gluconate from pectin: step 1/5.</text>
</comment>
<dbReference type="STRING" id="337451.A0A443P2X0"/>
<dbReference type="InterPro" id="IPR012334">
    <property type="entry name" value="Pectin_lyas_fold"/>
</dbReference>
<dbReference type="AlphaFoldDB" id="A0A443P2X0"/>
<dbReference type="GO" id="GO:0042545">
    <property type="term" value="P:cell wall modification"/>
    <property type="evidence" value="ECO:0007669"/>
    <property type="project" value="InterPro"/>
</dbReference>
<accession>A0A443P2X0</accession>
<keyword evidence="6" id="KW-1185">Reference proteome</keyword>
<evidence type="ECO:0000259" key="4">
    <source>
        <dbReference type="Pfam" id="PF01095"/>
    </source>
</evidence>
<dbReference type="UniPathway" id="UPA00545">
    <property type="reaction ID" value="UER00823"/>
</dbReference>
<dbReference type="InterPro" id="IPR011050">
    <property type="entry name" value="Pectin_lyase_fold/virulence"/>
</dbReference>
<dbReference type="InterPro" id="IPR000070">
    <property type="entry name" value="Pectinesterase_cat"/>
</dbReference>
<proteinExistence type="predicted"/>
<reference evidence="5 6" key="1">
    <citation type="journal article" date="2019" name="Nat. Plants">
        <title>Stout camphor tree genome fills gaps in understanding of flowering plant genome evolution.</title>
        <authorList>
            <person name="Chaw S.M."/>
            <person name="Liu Y.C."/>
            <person name="Wu Y.W."/>
            <person name="Wang H.Y."/>
            <person name="Lin C.I."/>
            <person name="Wu C.S."/>
            <person name="Ke H.M."/>
            <person name="Chang L.Y."/>
            <person name="Hsu C.Y."/>
            <person name="Yang H.T."/>
            <person name="Sudianto E."/>
            <person name="Hsu M.H."/>
            <person name="Wu K.P."/>
            <person name="Wang L.N."/>
            <person name="Leebens-Mack J.H."/>
            <person name="Tsai I.J."/>
        </authorList>
    </citation>
    <scope>NUCLEOTIDE SEQUENCE [LARGE SCALE GENOMIC DNA]</scope>
    <source>
        <strain evidence="6">cv. Chaw 1501</strain>
        <tissue evidence="5">Young leaves</tissue>
    </source>
</reference>
<evidence type="ECO:0000256" key="3">
    <source>
        <dbReference type="ARBA" id="ARBA00023085"/>
    </source>
</evidence>
<evidence type="ECO:0000313" key="5">
    <source>
        <dbReference type="EMBL" id="RWR85138.1"/>
    </source>
</evidence>
<dbReference type="OrthoDB" id="2019149at2759"/>
<gene>
    <name evidence="5" type="ORF">CKAN_01398700</name>
</gene>
<organism evidence="5 6">
    <name type="scientific">Cinnamomum micranthum f. kanehirae</name>
    <dbReference type="NCBI Taxonomy" id="337451"/>
    <lineage>
        <taxon>Eukaryota</taxon>
        <taxon>Viridiplantae</taxon>
        <taxon>Streptophyta</taxon>
        <taxon>Embryophyta</taxon>
        <taxon>Tracheophyta</taxon>
        <taxon>Spermatophyta</taxon>
        <taxon>Magnoliopsida</taxon>
        <taxon>Magnoliidae</taxon>
        <taxon>Laurales</taxon>
        <taxon>Lauraceae</taxon>
        <taxon>Cinnamomum</taxon>
    </lineage>
</organism>
<evidence type="ECO:0000256" key="1">
    <source>
        <dbReference type="ARBA" id="ARBA00005184"/>
    </source>
</evidence>
<evidence type="ECO:0000256" key="2">
    <source>
        <dbReference type="ARBA" id="ARBA00022801"/>
    </source>
</evidence>
<feature type="domain" description="Pectinesterase catalytic" evidence="4">
    <location>
        <begin position="12"/>
        <end position="174"/>
    </location>
</feature>
<dbReference type="EMBL" id="QPKB01000005">
    <property type="protein sequence ID" value="RWR85138.1"/>
    <property type="molecule type" value="Genomic_DNA"/>
</dbReference>
<dbReference type="GO" id="GO:0045490">
    <property type="term" value="P:pectin catabolic process"/>
    <property type="evidence" value="ECO:0007669"/>
    <property type="project" value="UniProtKB-UniPathway"/>
</dbReference>
<dbReference type="SUPFAM" id="SSF51126">
    <property type="entry name" value="Pectin lyase-like"/>
    <property type="match status" value="1"/>
</dbReference>
<dbReference type="PANTHER" id="PTHR31707">
    <property type="entry name" value="PECTINESTERASE"/>
    <property type="match status" value="1"/>
</dbReference>
<comment type="caution">
    <text evidence="5">The sequence shown here is derived from an EMBL/GenBank/DDBJ whole genome shotgun (WGS) entry which is preliminary data.</text>
</comment>
<name>A0A443P2X0_9MAGN</name>
<evidence type="ECO:0000313" key="6">
    <source>
        <dbReference type="Proteomes" id="UP000283530"/>
    </source>
</evidence>
<dbReference type="GO" id="GO:0030599">
    <property type="term" value="F:pectinesterase activity"/>
    <property type="evidence" value="ECO:0007669"/>
    <property type="project" value="InterPro"/>
</dbReference>
<dbReference type="Gene3D" id="2.160.20.10">
    <property type="entry name" value="Single-stranded right-handed beta-helix, Pectin lyase-like"/>
    <property type="match status" value="1"/>
</dbReference>
<dbReference type="Proteomes" id="UP000283530">
    <property type="component" value="Unassembled WGS sequence"/>
</dbReference>
<keyword evidence="3" id="KW-0063">Aspartyl esterase</keyword>
<keyword evidence="2" id="KW-0378">Hydrolase</keyword>
<sequence length="189" mass="21369">MSMINAASRYSYTYSERQFYQDCEISGTNDFTFGDVAVLLQNCTIITKKPLSNQKNVITAQGRHLFDRESGISIQNCNIIPSANLWEVKDRIPTYLVRHGVISRGQESRIGDHITLEGWLEWNGSFALDTLYYGEYMNRGPGANTSRSVKWPGYWVITSPDEALNFTVGHLIQGGKWLNSSEVNYTIGL</sequence>